<feature type="compositionally biased region" description="Low complexity" evidence="1">
    <location>
        <begin position="24"/>
        <end position="40"/>
    </location>
</feature>
<evidence type="ECO:0000313" key="4">
    <source>
        <dbReference type="Proteomes" id="UP000184267"/>
    </source>
</evidence>
<dbReference type="OMA" id="LCEARMF"/>
<keyword evidence="4" id="KW-1185">Reference proteome</keyword>
<feature type="region of interest" description="Disordered" evidence="1">
    <location>
        <begin position="1"/>
        <end position="57"/>
    </location>
</feature>
<proteinExistence type="predicted"/>
<dbReference type="Proteomes" id="UP000184267">
    <property type="component" value="Unassembled WGS sequence"/>
</dbReference>
<organism evidence="3 4">
    <name type="scientific">Trametes pubescens</name>
    <name type="common">White-rot fungus</name>
    <dbReference type="NCBI Taxonomy" id="154538"/>
    <lineage>
        <taxon>Eukaryota</taxon>
        <taxon>Fungi</taxon>
        <taxon>Dikarya</taxon>
        <taxon>Basidiomycota</taxon>
        <taxon>Agaricomycotina</taxon>
        <taxon>Agaricomycetes</taxon>
        <taxon>Polyporales</taxon>
        <taxon>Polyporaceae</taxon>
        <taxon>Trametes</taxon>
    </lineage>
</organism>
<gene>
    <name evidence="3" type="ORF">TRAPUB_1134</name>
</gene>
<evidence type="ECO:0000313" key="3">
    <source>
        <dbReference type="EMBL" id="OJT07984.1"/>
    </source>
</evidence>
<evidence type="ECO:0000259" key="2">
    <source>
        <dbReference type="Pfam" id="PF20415"/>
    </source>
</evidence>
<evidence type="ECO:0000256" key="1">
    <source>
        <dbReference type="SAM" id="MobiDB-lite"/>
    </source>
</evidence>
<protein>
    <recommendedName>
        <fullName evidence="2">DUF6699 domain-containing protein</fullName>
    </recommendedName>
</protein>
<reference evidence="3 4" key="1">
    <citation type="submission" date="2016-10" db="EMBL/GenBank/DDBJ databases">
        <title>Genome sequence of the basidiomycete white-rot fungus Trametes pubescens.</title>
        <authorList>
            <person name="Makela M.R."/>
            <person name="Granchi Z."/>
            <person name="Peng M."/>
            <person name="De Vries R.P."/>
            <person name="Grigoriev I."/>
            <person name="Riley R."/>
            <person name="Hilden K."/>
        </authorList>
    </citation>
    <scope>NUCLEOTIDE SEQUENCE [LARGE SCALE GENOMIC DNA]</scope>
    <source>
        <strain evidence="3 4">FBCC735</strain>
    </source>
</reference>
<comment type="caution">
    <text evidence="3">The sequence shown here is derived from an EMBL/GenBank/DDBJ whole genome shotgun (WGS) entry which is preliminary data.</text>
</comment>
<name>A0A1M2VK53_TRAPU</name>
<dbReference type="InterPro" id="IPR046522">
    <property type="entry name" value="DUF6699"/>
</dbReference>
<dbReference type="Pfam" id="PF20415">
    <property type="entry name" value="DUF6699"/>
    <property type="match status" value="1"/>
</dbReference>
<accession>A0A1M2VK53</accession>
<dbReference type="AlphaFoldDB" id="A0A1M2VK53"/>
<sequence length="244" mass="26578">MPGHHRVRFADIPSTPSSTYSEATLASSPGPSTPPSLLSTPLPPKHHGTSSPRYYPASPLPGPTVHIHPVLACAPGIGAPLTWDLTQLVDSVLVRTSTALRPVSETLVKEPATTPKVASITIISEHLPWSITVTPKQDAQWSAPYVTVGDVLYTLYRTLRLGVTTAELGTCEYGHQERVRTTYFARCALLPTPEKRQLEREKGIKRVDFLCEARMFRGLSIVPEGNPAKGLAPGTVWRLHIARP</sequence>
<dbReference type="OrthoDB" id="2783256at2759"/>
<feature type="domain" description="DUF6699" evidence="2">
    <location>
        <begin position="81"/>
        <end position="220"/>
    </location>
</feature>
<dbReference type="EMBL" id="MNAD01001096">
    <property type="protein sequence ID" value="OJT07984.1"/>
    <property type="molecule type" value="Genomic_DNA"/>
</dbReference>